<sequence>MIGVRPLMQDRTPVYAIGSSTGWWWGTNRPGGTFYAGRAHVVHPARPTAGLCGLPVDDVGELRPPTPEHLCPDCCVPAMAASHPPFPLGSAPPPPREATGPDQPVPAERTTAMPVVGKDDDP</sequence>
<evidence type="ECO:0000313" key="3">
    <source>
        <dbReference type="Proteomes" id="UP000542674"/>
    </source>
</evidence>
<dbReference type="AlphaFoldDB" id="A0A7W7T2I7"/>
<keyword evidence="3" id="KW-1185">Reference proteome</keyword>
<feature type="region of interest" description="Disordered" evidence="1">
    <location>
        <begin position="82"/>
        <end position="122"/>
    </location>
</feature>
<dbReference type="EMBL" id="JACHJS010000001">
    <property type="protein sequence ID" value="MBB4965378.1"/>
    <property type="molecule type" value="Genomic_DNA"/>
</dbReference>
<dbReference type="Proteomes" id="UP000542674">
    <property type="component" value="Unassembled WGS sequence"/>
</dbReference>
<feature type="compositionally biased region" description="Pro residues" evidence="1">
    <location>
        <begin position="84"/>
        <end position="96"/>
    </location>
</feature>
<comment type="caution">
    <text evidence="2">The sequence shown here is derived from an EMBL/GenBank/DDBJ whole genome shotgun (WGS) entry which is preliminary data.</text>
</comment>
<protein>
    <submittedName>
        <fullName evidence="2">Uncharacterized protein</fullName>
    </submittedName>
</protein>
<organism evidence="2 3">
    <name type="scientific">Saccharothrix violaceirubra</name>
    <dbReference type="NCBI Taxonomy" id="413306"/>
    <lineage>
        <taxon>Bacteria</taxon>
        <taxon>Bacillati</taxon>
        <taxon>Actinomycetota</taxon>
        <taxon>Actinomycetes</taxon>
        <taxon>Pseudonocardiales</taxon>
        <taxon>Pseudonocardiaceae</taxon>
        <taxon>Saccharothrix</taxon>
    </lineage>
</organism>
<evidence type="ECO:0000313" key="2">
    <source>
        <dbReference type="EMBL" id="MBB4965378.1"/>
    </source>
</evidence>
<evidence type="ECO:0000256" key="1">
    <source>
        <dbReference type="SAM" id="MobiDB-lite"/>
    </source>
</evidence>
<gene>
    <name evidence="2" type="ORF">F4559_002737</name>
</gene>
<reference evidence="2 3" key="1">
    <citation type="submission" date="2020-08" db="EMBL/GenBank/DDBJ databases">
        <title>Sequencing the genomes of 1000 actinobacteria strains.</title>
        <authorList>
            <person name="Klenk H.-P."/>
        </authorList>
    </citation>
    <scope>NUCLEOTIDE SEQUENCE [LARGE SCALE GENOMIC DNA]</scope>
    <source>
        <strain evidence="2 3">DSM 45084</strain>
    </source>
</reference>
<proteinExistence type="predicted"/>
<accession>A0A7W7T2I7</accession>
<name>A0A7W7T2I7_9PSEU</name>